<dbReference type="AlphaFoldDB" id="A0AAV7E349"/>
<reference evidence="1 2" key="1">
    <citation type="submission" date="2021-07" db="EMBL/GenBank/DDBJ databases">
        <title>The Aristolochia fimbriata genome: insights into angiosperm evolution, floral development and chemical biosynthesis.</title>
        <authorList>
            <person name="Jiao Y."/>
        </authorList>
    </citation>
    <scope>NUCLEOTIDE SEQUENCE [LARGE SCALE GENOMIC DNA]</scope>
    <source>
        <strain evidence="1">IBCAS-2021</strain>
        <tissue evidence="1">Leaf</tissue>
    </source>
</reference>
<comment type="caution">
    <text evidence="1">The sequence shown here is derived from an EMBL/GenBank/DDBJ whole genome shotgun (WGS) entry which is preliminary data.</text>
</comment>
<organism evidence="1 2">
    <name type="scientific">Aristolochia fimbriata</name>
    <name type="common">White veined hardy Dutchman's pipe vine</name>
    <dbReference type="NCBI Taxonomy" id="158543"/>
    <lineage>
        <taxon>Eukaryota</taxon>
        <taxon>Viridiplantae</taxon>
        <taxon>Streptophyta</taxon>
        <taxon>Embryophyta</taxon>
        <taxon>Tracheophyta</taxon>
        <taxon>Spermatophyta</taxon>
        <taxon>Magnoliopsida</taxon>
        <taxon>Magnoliidae</taxon>
        <taxon>Piperales</taxon>
        <taxon>Aristolochiaceae</taxon>
        <taxon>Aristolochia</taxon>
    </lineage>
</organism>
<protein>
    <submittedName>
        <fullName evidence="1">Uncharacterized protein</fullName>
    </submittedName>
</protein>
<evidence type="ECO:0000313" key="1">
    <source>
        <dbReference type="EMBL" id="KAG9442614.1"/>
    </source>
</evidence>
<evidence type="ECO:0000313" key="2">
    <source>
        <dbReference type="Proteomes" id="UP000825729"/>
    </source>
</evidence>
<keyword evidence="2" id="KW-1185">Reference proteome</keyword>
<sequence>MACQRSKRLLEHISLRQLWQHSEEEPAERMNDGFPLSRGTNQTMAAFLSETQNGSCSWQFVCSGPELEEPCKSLFPFAMDSASFFSKLQESSNSLVLHRYPESITPSGR</sequence>
<proteinExistence type="predicted"/>
<accession>A0AAV7E349</accession>
<name>A0AAV7E349_ARIFI</name>
<gene>
    <name evidence="1" type="ORF">H6P81_018468</name>
</gene>
<dbReference type="EMBL" id="JAINDJ010000007">
    <property type="protein sequence ID" value="KAG9442614.1"/>
    <property type="molecule type" value="Genomic_DNA"/>
</dbReference>
<dbReference type="Proteomes" id="UP000825729">
    <property type="component" value="Unassembled WGS sequence"/>
</dbReference>